<dbReference type="EMBL" id="CBUH010000169">
    <property type="protein sequence ID" value="CDI43366.1"/>
    <property type="molecule type" value="Genomic_DNA"/>
</dbReference>
<comment type="caution">
    <text evidence="2">The sequence shown here is derived from an EMBL/GenBank/DDBJ whole genome shotgun (WGS) entry which is preliminary data.</text>
</comment>
<proteinExistence type="predicted"/>
<sequence length="82" mass="9575">MTALKEVKAMIDTDIKQLILNTAKYSRAKRSYAEYFLLANPSMKLYPHTKLITEKLQKIADGEQHFYIISMPPTAREESYNY</sequence>
<evidence type="ECO:0000313" key="1">
    <source>
        <dbReference type="EMBL" id="CDI43284.1"/>
    </source>
</evidence>
<dbReference type="Proteomes" id="UP000017243">
    <property type="component" value="Unassembled WGS sequence"/>
</dbReference>
<dbReference type="AlphaFoldDB" id="U4QIV0"/>
<evidence type="ECO:0000313" key="2">
    <source>
        <dbReference type="EMBL" id="CDI43366.1"/>
    </source>
</evidence>
<gene>
    <name evidence="1" type="ORF">LHCIRMBIA953_02555</name>
    <name evidence="2" type="ORF">LHCIRMBIA953_02639</name>
</gene>
<name>U4QIV0_LACHE</name>
<dbReference type="EMBL" id="CBUH010000169">
    <property type="protein sequence ID" value="CDI43284.1"/>
    <property type="molecule type" value="Genomic_DNA"/>
</dbReference>
<accession>U4QIV0</accession>
<evidence type="ECO:0000313" key="3">
    <source>
        <dbReference type="Proteomes" id="UP000017243"/>
    </source>
</evidence>
<reference evidence="2 3" key="1">
    <citation type="submission" date="2013-09" db="EMBL/GenBank/DDBJ databases">
        <title>Draft Genome Sequence of five Lactobacillus helveticus strains CIRM-BIA 101T, 103, 104, 951 and 953 isolated from milk product.</title>
        <authorList>
            <person name="Valence F."/>
            <person name="Chuat V."/>
            <person name="Ma L."/>
            <person name="Creno S."/>
            <person name="Falentin H."/>
            <person name="Lortal S."/>
            <person name="Bizet C."/>
            <person name="Clermont D."/>
            <person name="Loux V."/>
            <person name="Bouchier C."/>
            <person name="Cousin S."/>
        </authorList>
    </citation>
    <scope>NUCLEOTIDE SEQUENCE [LARGE SCALE GENOMIC DNA]</scope>
    <source>
        <strain evidence="2 3">CIRM-BIA 953</strain>
    </source>
</reference>
<protein>
    <submittedName>
        <fullName evidence="2">Uncharacterized protein</fullName>
    </submittedName>
</protein>
<organism evidence="2 3">
    <name type="scientific">Lactobacillus helveticus CIRM-BIA 953</name>
    <dbReference type="NCBI Taxonomy" id="1226335"/>
    <lineage>
        <taxon>Bacteria</taxon>
        <taxon>Bacillati</taxon>
        <taxon>Bacillota</taxon>
        <taxon>Bacilli</taxon>
        <taxon>Lactobacillales</taxon>
        <taxon>Lactobacillaceae</taxon>
        <taxon>Lactobacillus</taxon>
    </lineage>
</organism>